<comment type="subcellular location">
    <subcellularLocation>
        <location evidence="2">Cell membrane</location>
        <topology evidence="2">Single-pass type II membrane protein</topology>
    </subcellularLocation>
</comment>
<dbReference type="GO" id="GO:0071555">
    <property type="term" value="P:cell wall organization"/>
    <property type="evidence" value="ECO:0007669"/>
    <property type="project" value="UniProtKB-KW"/>
</dbReference>
<feature type="transmembrane region" description="Helical" evidence="28">
    <location>
        <begin position="21"/>
        <end position="45"/>
    </location>
</feature>
<dbReference type="InterPro" id="IPR012338">
    <property type="entry name" value="Beta-lactam/transpept-like"/>
</dbReference>
<evidence type="ECO:0000259" key="30">
    <source>
        <dbReference type="Pfam" id="PF00912"/>
    </source>
</evidence>
<dbReference type="Gene3D" id="3.40.710.10">
    <property type="entry name" value="DD-peptidase/beta-lactamase superfamily"/>
    <property type="match status" value="1"/>
</dbReference>
<dbReference type="FunFam" id="1.10.3810.10:FF:000001">
    <property type="entry name" value="Penicillin-binding protein 1A"/>
    <property type="match status" value="1"/>
</dbReference>
<evidence type="ECO:0000256" key="11">
    <source>
        <dbReference type="ARBA" id="ARBA00022676"/>
    </source>
</evidence>
<dbReference type="InterPro" id="IPR023346">
    <property type="entry name" value="Lysozyme-like_dom_sf"/>
</dbReference>
<evidence type="ECO:0000256" key="2">
    <source>
        <dbReference type="ARBA" id="ARBA00004401"/>
    </source>
</evidence>
<keyword evidence="15" id="KW-0133">Cell shape</keyword>
<evidence type="ECO:0000256" key="18">
    <source>
        <dbReference type="ARBA" id="ARBA00022989"/>
    </source>
</evidence>
<comment type="function">
    <text evidence="1">Cell wall formation. Synthesis of cross-linked peptidoglycan from the lipid intermediates. The enzyme has a penicillin-insensitive transglycosylase N-terminal domain (formation of linear glycan strands) and a penicillin-sensitive transpeptidase C-terminal domain (cross-linking of the peptide subunits).</text>
</comment>
<evidence type="ECO:0000256" key="9">
    <source>
        <dbReference type="ARBA" id="ARBA00022645"/>
    </source>
</evidence>
<dbReference type="UniPathway" id="UPA00219"/>
<evidence type="ECO:0000256" key="22">
    <source>
        <dbReference type="ARBA" id="ARBA00023316"/>
    </source>
</evidence>
<reference evidence="31 32" key="1">
    <citation type="submission" date="2016-06" db="EMBL/GenBank/DDBJ databases">
        <title>Genome sequence of Clostridium acetireducens DSM 10703.</title>
        <authorList>
            <person name="Poehlein A."/>
            <person name="Fluechter S."/>
            <person name="Duerre P."/>
            <person name="Daniel R."/>
        </authorList>
    </citation>
    <scope>NUCLEOTIDE SEQUENCE [LARGE SCALE GENOMIC DNA]</scope>
    <source>
        <strain evidence="31 32">DSM 10703</strain>
    </source>
</reference>
<evidence type="ECO:0000256" key="28">
    <source>
        <dbReference type="SAM" id="Phobius"/>
    </source>
</evidence>
<dbReference type="GO" id="GO:0008955">
    <property type="term" value="F:peptidoglycan glycosyltransferase activity"/>
    <property type="evidence" value="ECO:0007669"/>
    <property type="project" value="UniProtKB-EC"/>
</dbReference>
<dbReference type="PATRIC" id="fig|1121290.3.peg.2035"/>
<keyword evidence="13 28" id="KW-0812">Transmembrane</keyword>
<gene>
    <name evidence="31" type="primary">ponA</name>
    <name evidence="31" type="ORF">CLOACE_20230</name>
</gene>
<evidence type="ECO:0000256" key="24">
    <source>
        <dbReference type="ARBA" id="ARBA00044770"/>
    </source>
</evidence>
<evidence type="ECO:0000313" key="32">
    <source>
        <dbReference type="Proteomes" id="UP000175744"/>
    </source>
</evidence>
<dbReference type="GO" id="GO:0009002">
    <property type="term" value="F:serine-type D-Ala-D-Ala carboxypeptidase activity"/>
    <property type="evidence" value="ECO:0007669"/>
    <property type="project" value="UniProtKB-EC"/>
</dbReference>
<evidence type="ECO:0000256" key="12">
    <source>
        <dbReference type="ARBA" id="ARBA00022679"/>
    </source>
</evidence>
<evidence type="ECO:0000256" key="13">
    <source>
        <dbReference type="ARBA" id="ARBA00022692"/>
    </source>
</evidence>
<evidence type="ECO:0000256" key="4">
    <source>
        <dbReference type="ARBA" id="ARBA00007090"/>
    </source>
</evidence>
<feature type="domain" description="Penicillin-binding protein transpeptidase" evidence="29">
    <location>
        <begin position="363"/>
        <end position="620"/>
    </location>
</feature>
<comment type="pathway">
    <text evidence="26">Glycan biosynthesis.</text>
</comment>
<dbReference type="GO" id="GO:0006508">
    <property type="term" value="P:proteolysis"/>
    <property type="evidence" value="ECO:0007669"/>
    <property type="project" value="UniProtKB-KW"/>
</dbReference>
<protein>
    <recommendedName>
        <fullName evidence="7">Penicillin-binding protein 1A</fullName>
        <ecNumber evidence="24">2.4.99.28</ecNumber>
        <ecNumber evidence="6">3.4.16.4</ecNumber>
    </recommendedName>
</protein>
<keyword evidence="21" id="KW-0511">Multifunctional enzyme</keyword>
<comment type="caution">
    <text evidence="31">The sequence shown here is derived from an EMBL/GenBank/DDBJ whole genome shotgun (WGS) entry which is preliminary data.</text>
</comment>
<feature type="domain" description="Glycosyl transferase family 51" evidence="30">
    <location>
        <begin position="73"/>
        <end position="254"/>
    </location>
</feature>
<dbReference type="InterPro" id="IPR050396">
    <property type="entry name" value="Glycosyltr_51/Transpeptidase"/>
</dbReference>
<dbReference type="Pfam" id="PF00905">
    <property type="entry name" value="Transpeptidase"/>
    <property type="match status" value="1"/>
</dbReference>
<feature type="region of interest" description="Disordered" evidence="27">
    <location>
        <begin position="709"/>
        <end position="777"/>
    </location>
</feature>
<dbReference type="GO" id="GO:0008360">
    <property type="term" value="P:regulation of cell shape"/>
    <property type="evidence" value="ECO:0007669"/>
    <property type="project" value="UniProtKB-KW"/>
</dbReference>
<evidence type="ECO:0000256" key="15">
    <source>
        <dbReference type="ARBA" id="ARBA00022960"/>
    </source>
</evidence>
<evidence type="ECO:0000313" key="31">
    <source>
        <dbReference type="EMBL" id="OFI04952.1"/>
    </source>
</evidence>
<dbReference type="PANTHER" id="PTHR32282:SF11">
    <property type="entry name" value="PENICILLIN-BINDING PROTEIN 1B"/>
    <property type="match status" value="1"/>
</dbReference>
<dbReference type="GO" id="GO:0030288">
    <property type="term" value="C:outer membrane-bounded periplasmic space"/>
    <property type="evidence" value="ECO:0007669"/>
    <property type="project" value="TreeGrafter"/>
</dbReference>
<sequence length="777" mass="86291">MVQKKMGKKKKKKTRFNTFKVILNFILVVFLIFTALATGISMAIIKTAPPLDVNAVLSLNEPSILYDNKDNFMDKVVTDQQRTVIKFDEMPEDLKNAFISIEDERFYNHKGIDLKRISGATLINLKNKITKKSGLQGASTITQQLIKNTILTSEVSFKRKIQEIYIALKLEKLLSKEQILGSYMNTIYLGGSAYGVESAAKQYFNKSAKDLDLIQCAFIAGIPQSPSIYYPFSKASKENPSRYLNRTKLVLFKMYENGYISKSQYNDSIMNLKQNNISFNPPPDSSNKLNNEWFTLPTIRQVKKDLKSKYNYTDKEAEHLLMYGGLKIFTTMDKEMQNSTQEILNNSLGNNIDRNNIIQPQASCVIMDYHTGAVKVIIGGRGSQPPRSYNRAASNSFLRPPGSSIKPLTVYGPAIDSKKSTAATSMKDAPLSRDLSELYASNGVPYNPKNSPNIYRGDVTLRTAITHSINVISVKLEHNIGLNVGASYGEKFGLVLDSQDKSSIAALSLGQLHSGTNPLIMSAAYGVFGNNGNYTEPKLYSKVVDRDGNIVLENKHLSKKVLSPQSAYIMYDLLKGPVSSQGTGAKANFSSMARGKTGTSSDMKDLWFCGLTPYYSAAVWIGNDDNTICSGISSGTAAGIWGNIMESAHKNLPYKEIPEPTGISRVFVCADSGKLPNGNCSNIYTELFIEGTEPGEYCTVPNSYNKFKNKNIKDNNIKDKDKDKHKDNHKNNLDIDNNLDSPKDNNINENNNTDNNIIKKSNNTETNLNTESPKTNK</sequence>
<evidence type="ECO:0000256" key="20">
    <source>
        <dbReference type="ARBA" id="ARBA00023251"/>
    </source>
</evidence>
<keyword evidence="12" id="KW-0808">Transferase</keyword>
<dbReference type="Pfam" id="PF00912">
    <property type="entry name" value="Transgly"/>
    <property type="match status" value="1"/>
</dbReference>
<accession>A0A1E8EWF5</accession>
<evidence type="ECO:0000256" key="6">
    <source>
        <dbReference type="ARBA" id="ARBA00012448"/>
    </source>
</evidence>
<keyword evidence="8" id="KW-1003">Cell membrane</keyword>
<dbReference type="InterPro" id="IPR001460">
    <property type="entry name" value="PCN-bd_Tpept"/>
</dbReference>
<dbReference type="PANTHER" id="PTHR32282">
    <property type="entry name" value="BINDING PROTEIN TRANSPEPTIDASE, PUTATIVE-RELATED"/>
    <property type="match status" value="1"/>
</dbReference>
<comment type="similarity">
    <text evidence="4">In the C-terminal section; belongs to the transpeptidase family.</text>
</comment>
<dbReference type="Proteomes" id="UP000175744">
    <property type="component" value="Unassembled WGS sequence"/>
</dbReference>
<comment type="similarity">
    <text evidence="5">In the N-terminal section; belongs to the glycosyltransferase 51 family.</text>
</comment>
<dbReference type="GO" id="GO:0005886">
    <property type="term" value="C:plasma membrane"/>
    <property type="evidence" value="ECO:0007669"/>
    <property type="project" value="UniProtKB-SubCell"/>
</dbReference>
<keyword evidence="17" id="KW-0573">Peptidoglycan synthesis</keyword>
<dbReference type="GO" id="GO:0009252">
    <property type="term" value="P:peptidoglycan biosynthetic process"/>
    <property type="evidence" value="ECO:0007669"/>
    <property type="project" value="UniProtKB-UniPathway"/>
</dbReference>
<keyword evidence="11" id="KW-0328">Glycosyltransferase</keyword>
<name>A0A1E8EWF5_9CLOT</name>
<keyword evidence="20" id="KW-0046">Antibiotic resistance</keyword>
<feature type="compositionally biased region" description="Low complexity" evidence="27">
    <location>
        <begin position="734"/>
        <end position="771"/>
    </location>
</feature>
<dbReference type="GO" id="GO:0046677">
    <property type="term" value="P:response to antibiotic"/>
    <property type="evidence" value="ECO:0007669"/>
    <property type="project" value="UniProtKB-KW"/>
</dbReference>
<keyword evidence="32" id="KW-1185">Reference proteome</keyword>
<dbReference type="SUPFAM" id="SSF56601">
    <property type="entry name" value="beta-lactamase/transpeptidase-like"/>
    <property type="match status" value="1"/>
</dbReference>
<comment type="catalytic activity">
    <reaction evidence="23">
        <text>Preferential cleavage: (Ac)2-L-Lys-D-Ala-|-D-Ala. Also transpeptidation of peptidyl-alanyl moieties that are N-acyl substituents of D-alanine.</text>
        <dbReference type="EC" id="3.4.16.4"/>
    </reaction>
</comment>
<evidence type="ECO:0000256" key="17">
    <source>
        <dbReference type="ARBA" id="ARBA00022984"/>
    </source>
</evidence>
<dbReference type="AlphaFoldDB" id="A0A1E8EWF5"/>
<evidence type="ECO:0000256" key="1">
    <source>
        <dbReference type="ARBA" id="ARBA00002624"/>
    </source>
</evidence>
<evidence type="ECO:0000256" key="25">
    <source>
        <dbReference type="ARBA" id="ARBA00049902"/>
    </source>
</evidence>
<organism evidence="31 32">
    <name type="scientific">Clostridium acetireducens DSM 10703</name>
    <dbReference type="NCBI Taxonomy" id="1121290"/>
    <lineage>
        <taxon>Bacteria</taxon>
        <taxon>Bacillati</taxon>
        <taxon>Bacillota</taxon>
        <taxon>Clostridia</taxon>
        <taxon>Eubacteriales</taxon>
        <taxon>Clostridiaceae</taxon>
        <taxon>Clostridium</taxon>
    </lineage>
</organism>
<evidence type="ECO:0000256" key="26">
    <source>
        <dbReference type="ARBA" id="ARBA00060592"/>
    </source>
</evidence>
<keyword evidence="9" id="KW-0121">Carboxypeptidase</keyword>
<evidence type="ECO:0000259" key="29">
    <source>
        <dbReference type="Pfam" id="PF00905"/>
    </source>
</evidence>
<evidence type="ECO:0000256" key="21">
    <source>
        <dbReference type="ARBA" id="ARBA00023268"/>
    </source>
</evidence>
<keyword evidence="19 28" id="KW-0472">Membrane</keyword>
<keyword evidence="16" id="KW-0735">Signal-anchor</keyword>
<evidence type="ECO:0000256" key="16">
    <source>
        <dbReference type="ARBA" id="ARBA00022968"/>
    </source>
</evidence>
<comment type="pathway">
    <text evidence="3">Cell wall biogenesis; peptidoglycan biosynthesis.</text>
</comment>
<dbReference type="Gene3D" id="1.10.3810.10">
    <property type="entry name" value="Biosynthetic peptidoglycan transglycosylase-like"/>
    <property type="match status" value="1"/>
</dbReference>
<dbReference type="InterPro" id="IPR036950">
    <property type="entry name" value="PBP_transglycosylase"/>
</dbReference>
<keyword evidence="18 28" id="KW-1133">Transmembrane helix</keyword>
<evidence type="ECO:0000256" key="7">
    <source>
        <dbReference type="ARBA" id="ARBA00018638"/>
    </source>
</evidence>
<evidence type="ECO:0000256" key="19">
    <source>
        <dbReference type="ARBA" id="ARBA00023136"/>
    </source>
</evidence>
<evidence type="ECO:0000256" key="27">
    <source>
        <dbReference type="SAM" id="MobiDB-lite"/>
    </source>
</evidence>
<dbReference type="NCBIfam" id="TIGR02074">
    <property type="entry name" value="PBP_1a_fam"/>
    <property type="match status" value="1"/>
</dbReference>
<comment type="catalytic activity">
    <reaction evidence="25">
        <text>[GlcNAc-(1-&gt;4)-Mur2Ac(oyl-L-Ala-gamma-D-Glu-L-Lys-D-Ala-D-Ala)](n)-di-trans,octa-cis-undecaprenyl diphosphate + beta-D-GlcNAc-(1-&gt;4)-Mur2Ac(oyl-L-Ala-gamma-D-Glu-L-Lys-D-Ala-D-Ala)-di-trans,octa-cis-undecaprenyl diphosphate = [GlcNAc-(1-&gt;4)-Mur2Ac(oyl-L-Ala-gamma-D-Glu-L-Lys-D-Ala-D-Ala)](n+1)-di-trans,octa-cis-undecaprenyl diphosphate + di-trans,octa-cis-undecaprenyl diphosphate + H(+)</text>
        <dbReference type="Rhea" id="RHEA:23708"/>
        <dbReference type="Rhea" id="RHEA-COMP:9602"/>
        <dbReference type="Rhea" id="RHEA-COMP:9603"/>
        <dbReference type="ChEBI" id="CHEBI:15378"/>
        <dbReference type="ChEBI" id="CHEBI:58405"/>
        <dbReference type="ChEBI" id="CHEBI:60033"/>
        <dbReference type="ChEBI" id="CHEBI:78435"/>
        <dbReference type="EC" id="2.4.99.28"/>
    </reaction>
</comment>
<evidence type="ECO:0000256" key="8">
    <source>
        <dbReference type="ARBA" id="ARBA00022475"/>
    </source>
</evidence>
<evidence type="ECO:0000256" key="14">
    <source>
        <dbReference type="ARBA" id="ARBA00022801"/>
    </source>
</evidence>
<dbReference type="EMBL" id="LZFO01000038">
    <property type="protein sequence ID" value="OFI04952.1"/>
    <property type="molecule type" value="Genomic_DNA"/>
</dbReference>
<keyword evidence="14" id="KW-0378">Hydrolase</keyword>
<dbReference type="InterPro" id="IPR001264">
    <property type="entry name" value="Glyco_trans_51"/>
</dbReference>
<dbReference type="EC" id="3.4.16.4" evidence="6"/>
<dbReference type="SUPFAM" id="SSF53955">
    <property type="entry name" value="Lysozyme-like"/>
    <property type="match status" value="1"/>
</dbReference>
<dbReference type="GO" id="GO:0008658">
    <property type="term" value="F:penicillin binding"/>
    <property type="evidence" value="ECO:0007669"/>
    <property type="project" value="InterPro"/>
</dbReference>
<keyword evidence="22" id="KW-0961">Cell wall biogenesis/degradation</keyword>
<evidence type="ECO:0000256" key="10">
    <source>
        <dbReference type="ARBA" id="ARBA00022670"/>
    </source>
</evidence>
<dbReference type="EC" id="2.4.99.28" evidence="24"/>
<feature type="compositionally biased region" description="Basic and acidic residues" evidence="27">
    <location>
        <begin position="711"/>
        <end position="733"/>
    </location>
</feature>
<evidence type="ECO:0000256" key="23">
    <source>
        <dbReference type="ARBA" id="ARBA00034000"/>
    </source>
</evidence>
<dbReference type="STRING" id="1121290.CLAOCE_20230"/>
<evidence type="ECO:0000256" key="3">
    <source>
        <dbReference type="ARBA" id="ARBA00004752"/>
    </source>
</evidence>
<keyword evidence="10" id="KW-0645">Protease</keyword>
<evidence type="ECO:0000256" key="5">
    <source>
        <dbReference type="ARBA" id="ARBA00007739"/>
    </source>
</evidence>
<proteinExistence type="inferred from homology"/>